<keyword evidence="2" id="KW-0812">Transmembrane</keyword>
<comment type="subcellular location">
    <subcellularLocation>
        <location evidence="1">Membrane</location>
        <topology evidence="1">Multi-pass membrane protein</topology>
    </subcellularLocation>
</comment>
<accession>A0A8U8B2Y2</accession>
<sequence>SFLKVMGKDKKEEAVFLRKKITLLRAFSLLIGSMVGSGIFISPKGVLKNSGSVGFSLLVWFSCGLLSMFGALCYAELGTRITKSGGHYIYILETLGPLPSFLFLWAEFFAIRPANSAVVSLAFGRYMLEPFFAPCAAPVPAVKLVSLLVLTLNSWSVTWSARLQTALSVVKLLALALIIVPGMMLLAQGHTENFQDAFDRQSLVLDKLPLAFYAGMFQLVLCVCVPLPCRNIPLAVIVSVITVIVGYMLTNVSYYTVLGTEDVLASPAVAVSFVQRAFKSLISVVPVLVALSCFGTMNGGIFTFSRTLFVASREGQWPPLFSMIHIRRHTPLPAVMLMFPLVTAMVCIGDIYHLLTFFSFSRWLFIGLATLGLIVHRCRHPELQSPFQVPLFVPVSFTIICLFTVAMSFYSDPVNISIGCTIVLSGFPDCLWTKLPSFFSTLSDYLTHKLQLLLEVVQQEIKTY</sequence>
<dbReference type="Pfam" id="PF13520">
    <property type="entry name" value="AA_permease_2"/>
    <property type="match status" value="1"/>
</dbReference>
<dbReference type="Ensembl" id="ENSCPVT00000003936.2">
    <property type="protein sequence ID" value="ENSCPVP00000003797.2"/>
    <property type="gene ID" value="ENSCPVG00000002773.2"/>
</dbReference>
<dbReference type="PANTHER" id="PTHR11785:SF533">
    <property type="entry name" value="CYSTINE_GLUTAMATE TRANSPORTER"/>
    <property type="match status" value="1"/>
</dbReference>
<protein>
    <submittedName>
        <fullName evidence="5">Uncharacterized protein</fullName>
    </submittedName>
</protein>
<evidence type="ECO:0000256" key="2">
    <source>
        <dbReference type="ARBA" id="ARBA00022692"/>
    </source>
</evidence>
<dbReference type="AlphaFoldDB" id="A0A8C3MI33"/>
<evidence type="ECO:0000256" key="1">
    <source>
        <dbReference type="ARBA" id="ARBA00004141"/>
    </source>
</evidence>
<organism evidence="5 6">
    <name type="scientific">Geospiza parvula</name>
    <name type="common">Small tree-finch</name>
    <name type="synonym">Camarhynchus parvulus</name>
    <dbReference type="NCBI Taxonomy" id="87175"/>
    <lineage>
        <taxon>Eukaryota</taxon>
        <taxon>Metazoa</taxon>
        <taxon>Chordata</taxon>
        <taxon>Craniata</taxon>
        <taxon>Vertebrata</taxon>
        <taxon>Euteleostomi</taxon>
        <taxon>Archelosauria</taxon>
        <taxon>Archosauria</taxon>
        <taxon>Dinosauria</taxon>
        <taxon>Saurischia</taxon>
        <taxon>Theropoda</taxon>
        <taxon>Coelurosauria</taxon>
        <taxon>Aves</taxon>
        <taxon>Neognathae</taxon>
        <taxon>Neoaves</taxon>
        <taxon>Telluraves</taxon>
        <taxon>Australaves</taxon>
        <taxon>Passeriformes</taxon>
        <taxon>Thraupidae</taxon>
        <taxon>Camarhynchus</taxon>
    </lineage>
</organism>
<reference evidence="5" key="1">
    <citation type="submission" date="2020-02" db="EMBL/GenBank/DDBJ databases">
        <authorList>
            <person name="Enbody D E."/>
            <person name="Pettersson E M."/>
        </authorList>
    </citation>
    <scope>NUCLEOTIDE SEQUENCE [LARGE SCALE GENOMIC DNA]</scope>
</reference>
<evidence type="ECO:0000313" key="5">
    <source>
        <dbReference type="Ensembl" id="ENSCPVP00000003797.2"/>
    </source>
</evidence>
<dbReference type="GO" id="GO:0016020">
    <property type="term" value="C:membrane"/>
    <property type="evidence" value="ECO:0007669"/>
    <property type="project" value="UniProtKB-SubCell"/>
</dbReference>
<reference evidence="5" key="2">
    <citation type="submission" date="2025-08" db="UniProtKB">
        <authorList>
            <consortium name="Ensembl"/>
        </authorList>
    </citation>
    <scope>IDENTIFICATION</scope>
</reference>
<keyword evidence="6" id="KW-1185">Reference proteome</keyword>
<dbReference type="PANTHER" id="PTHR11785">
    <property type="entry name" value="AMINO ACID TRANSPORTER"/>
    <property type="match status" value="1"/>
</dbReference>
<evidence type="ECO:0000256" key="4">
    <source>
        <dbReference type="ARBA" id="ARBA00023136"/>
    </source>
</evidence>
<accession>A0A8C3MI33</accession>
<dbReference type="Proteomes" id="UP000694382">
    <property type="component" value="Chromosome 1A"/>
</dbReference>
<dbReference type="GO" id="GO:0015179">
    <property type="term" value="F:L-amino acid transmembrane transporter activity"/>
    <property type="evidence" value="ECO:0007669"/>
    <property type="project" value="TreeGrafter"/>
</dbReference>
<evidence type="ECO:0000313" key="6">
    <source>
        <dbReference type="Proteomes" id="UP000694382"/>
    </source>
</evidence>
<dbReference type="PIRSF" id="PIRSF006060">
    <property type="entry name" value="AA_transporter"/>
    <property type="match status" value="1"/>
</dbReference>
<keyword evidence="4" id="KW-0472">Membrane</keyword>
<dbReference type="Gene3D" id="1.20.1740.10">
    <property type="entry name" value="Amino acid/polyamine transporter I"/>
    <property type="match status" value="1"/>
</dbReference>
<reference evidence="5" key="3">
    <citation type="submission" date="2025-09" db="UniProtKB">
        <authorList>
            <consortium name="Ensembl"/>
        </authorList>
    </citation>
    <scope>IDENTIFICATION</scope>
</reference>
<dbReference type="InterPro" id="IPR002293">
    <property type="entry name" value="AA/rel_permease1"/>
</dbReference>
<proteinExistence type="predicted"/>
<name>A0A8C3MI33_GEOPR</name>
<keyword evidence="3" id="KW-1133">Transmembrane helix</keyword>
<evidence type="ECO:0000256" key="3">
    <source>
        <dbReference type="ARBA" id="ARBA00022989"/>
    </source>
</evidence>
<dbReference type="InterPro" id="IPR050598">
    <property type="entry name" value="AminoAcid_Transporter"/>
</dbReference>
<dbReference type="FunFam" id="1.20.1740.10:FF:000057">
    <property type="entry name" value="Cystine/glutamate transporter"/>
    <property type="match status" value="1"/>
</dbReference>